<proteinExistence type="predicted"/>
<dbReference type="Proteomes" id="UP000054477">
    <property type="component" value="Unassembled WGS sequence"/>
</dbReference>
<feature type="region of interest" description="Disordered" evidence="1">
    <location>
        <begin position="18"/>
        <end position="44"/>
    </location>
</feature>
<name>A0A0C9XCB2_9AGAR</name>
<dbReference type="HOGENOM" id="CLU_697484_0_0_1"/>
<organism evidence="2 3">
    <name type="scientific">Laccaria amethystina LaAM-08-1</name>
    <dbReference type="NCBI Taxonomy" id="1095629"/>
    <lineage>
        <taxon>Eukaryota</taxon>
        <taxon>Fungi</taxon>
        <taxon>Dikarya</taxon>
        <taxon>Basidiomycota</taxon>
        <taxon>Agaricomycotina</taxon>
        <taxon>Agaricomycetes</taxon>
        <taxon>Agaricomycetidae</taxon>
        <taxon>Agaricales</taxon>
        <taxon>Agaricineae</taxon>
        <taxon>Hydnangiaceae</taxon>
        <taxon>Laccaria</taxon>
    </lineage>
</organism>
<keyword evidence="3" id="KW-1185">Reference proteome</keyword>
<feature type="non-terminal residue" evidence="2">
    <location>
        <position position="396"/>
    </location>
</feature>
<evidence type="ECO:0000313" key="2">
    <source>
        <dbReference type="EMBL" id="KIJ95381.1"/>
    </source>
</evidence>
<protein>
    <submittedName>
        <fullName evidence="2">Uncharacterized protein</fullName>
    </submittedName>
</protein>
<sequence>STLIILRMANKKKRNITGLRNQSKAASHIKVQEAPDDSTDTVETLPTHPVIQADIPPSDNDVGWDAQVRFDSNKLCWEVDDEEDKSEDEGLSESEGDVEDEVVEANDDEWRSDGLHVGLMVLAIEIGDDPRDEDWIPEAVQRRQNSQIAKARVHPQFYQKGPDVGRKAIRTQCRYKNLLKGQQKLEDLGFMRSSFKMDLDIIELSLPEETPEINVKIEDKSPLISPSLSHYTLPISEPEDDVCVRQETPDPPVLEFDIEIRQESLTPPRLHFNGSRSPSCVRIREESVMPLPLFPTRKRKASGNLDSEDSDDEITDGNGREQQCVEEDVPEAESAEAWEGELDETLTPNAEIQNWAALRTQIKADLKKKHKSMPLSKINQLMILQNFATLRLKGYG</sequence>
<evidence type="ECO:0000313" key="3">
    <source>
        <dbReference type="Proteomes" id="UP000054477"/>
    </source>
</evidence>
<gene>
    <name evidence="2" type="ORF">K443DRAFT_108857</name>
</gene>
<feature type="region of interest" description="Disordered" evidence="1">
    <location>
        <begin position="79"/>
        <end position="100"/>
    </location>
</feature>
<reference evidence="3" key="2">
    <citation type="submission" date="2015-01" db="EMBL/GenBank/DDBJ databases">
        <title>Evolutionary Origins and Diversification of the Mycorrhizal Mutualists.</title>
        <authorList>
            <consortium name="DOE Joint Genome Institute"/>
            <consortium name="Mycorrhizal Genomics Consortium"/>
            <person name="Kohler A."/>
            <person name="Kuo A."/>
            <person name="Nagy L.G."/>
            <person name="Floudas D."/>
            <person name="Copeland A."/>
            <person name="Barry K.W."/>
            <person name="Cichocki N."/>
            <person name="Veneault-Fourrey C."/>
            <person name="LaButti K."/>
            <person name="Lindquist E.A."/>
            <person name="Lipzen A."/>
            <person name="Lundell T."/>
            <person name="Morin E."/>
            <person name="Murat C."/>
            <person name="Riley R."/>
            <person name="Ohm R."/>
            <person name="Sun H."/>
            <person name="Tunlid A."/>
            <person name="Henrissat B."/>
            <person name="Grigoriev I.V."/>
            <person name="Hibbett D.S."/>
            <person name="Martin F."/>
        </authorList>
    </citation>
    <scope>NUCLEOTIDE SEQUENCE [LARGE SCALE GENOMIC DNA]</scope>
    <source>
        <strain evidence="3">LaAM-08-1</strain>
    </source>
</reference>
<dbReference type="AlphaFoldDB" id="A0A0C9XCB2"/>
<feature type="compositionally biased region" description="Acidic residues" evidence="1">
    <location>
        <begin position="306"/>
        <end position="315"/>
    </location>
</feature>
<reference evidence="2 3" key="1">
    <citation type="submission" date="2014-04" db="EMBL/GenBank/DDBJ databases">
        <authorList>
            <consortium name="DOE Joint Genome Institute"/>
            <person name="Kuo A."/>
            <person name="Kohler A."/>
            <person name="Nagy L.G."/>
            <person name="Floudas D."/>
            <person name="Copeland A."/>
            <person name="Barry K.W."/>
            <person name="Cichocki N."/>
            <person name="Veneault-Fourrey C."/>
            <person name="LaButti K."/>
            <person name="Lindquist E.A."/>
            <person name="Lipzen A."/>
            <person name="Lundell T."/>
            <person name="Morin E."/>
            <person name="Murat C."/>
            <person name="Sun H."/>
            <person name="Tunlid A."/>
            <person name="Henrissat B."/>
            <person name="Grigoriev I.V."/>
            <person name="Hibbett D.S."/>
            <person name="Martin F."/>
            <person name="Nordberg H.P."/>
            <person name="Cantor M.N."/>
            <person name="Hua S.X."/>
        </authorList>
    </citation>
    <scope>NUCLEOTIDE SEQUENCE [LARGE SCALE GENOMIC DNA]</scope>
    <source>
        <strain evidence="2 3">LaAM-08-1</strain>
    </source>
</reference>
<dbReference type="OrthoDB" id="2992477at2759"/>
<feature type="region of interest" description="Disordered" evidence="1">
    <location>
        <begin position="297"/>
        <end position="328"/>
    </location>
</feature>
<dbReference type="EMBL" id="KN838758">
    <property type="protein sequence ID" value="KIJ95381.1"/>
    <property type="molecule type" value="Genomic_DNA"/>
</dbReference>
<accession>A0A0C9XCB2</accession>
<evidence type="ECO:0000256" key="1">
    <source>
        <dbReference type="SAM" id="MobiDB-lite"/>
    </source>
</evidence>